<protein>
    <submittedName>
        <fullName evidence="2">YbaB/EbfC family DNA-binding protein</fullName>
    </submittedName>
</protein>
<dbReference type="GO" id="GO:0003677">
    <property type="term" value="F:DNA binding"/>
    <property type="evidence" value="ECO:0007669"/>
    <property type="project" value="UniProtKB-KW"/>
</dbReference>
<keyword evidence="3" id="KW-1185">Reference proteome</keyword>
<dbReference type="Gene3D" id="3.30.1310.10">
    <property type="entry name" value="Nucleoid-associated protein YbaB-like domain"/>
    <property type="match status" value="1"/>
</dbReference>
<organism evidence="2 3">
    <name type="scientific">Streptosporangium jomthongense</name>
    <dbReference type="NCBI Taxonomy" id="1193683"/>
    <lineage>
        <taxon>Bacteria</taxon>
        <taxon>Bacillati</taxon>
        <taxon>Actinomycetota</taxon>
        <taxon>Actinomycetes</taxon>
        <taxon>Streptosporangiales</taxon>
        <taxon>Streptosporangiaceae</taxon>
        <taxon>Streptosporangium</taxon>
    </lineage>
</organism>
<dbReference type="RefSeq" id="WP_386188901.1">
    <property type="nucleotide sequence ID" value="NZ_JBHSBC010000005.1"/>
</dbReference>
<feature type="compositionally biased region" description="Basic and acidic residues" evidence="1">
    <location>
        <begin position="16"/>
        <end position="27"/>
    </location>
</feature>
<feature type="region of interest" description="Disordered" evidence="1">
    <location>
        <begin position="16"/>
        <end position="41"/>
    </location>
</feature>
<sequence length="134" mass="14674">MTAGFEDFDRFLEEARRALDAADRPPSEDEPPGGRGTAADGRIVAEVSPDGLLSSLRADPRVMRMGLQELCDQVVHAVNAALNDLRSNLDARHRAVDVTGLTETLGTVQEESMRKMNLFVEEIGELARRIEGRG</sequence>
<keyword evidence="2" id="KW-0238">DNA-binding</keyword>
<dbReference type="InterPro" id="IPR036894">
    <property type="entry name" value="YbaB-like_sf"/>
</dbReference>
<evidence type="ECO:0000256" key="1">
    <source>
        <dbReference type="SAM" id="MobiDB-lite"/>
    </source>
</evidence>
<dbReference type="EMBL" id="JBHSBC010000005">
    <property type="protein sequence ID" value="MFC3980002.1"/>
    <property type="molecule type" value="Genomic_DNA"/>
</dbReference>
<evidence type="ECO:0000313" key="2">
    <source>
        <dbReference type="EMBL" id="MFC3980002.1"/>
    </source>
</evidence>
<reference evidence="3" key="1">
    <citation type="journal article" date="2019" name="Int. J. Syst. Evol. Microbiol.">
        <title>The Global Catalogue of Microorganisms (GCM) 10K type strain sequencing project: providing services to taxonomists for standard genome sequencing and annotation.</title>
        <authorList>
            <consortium name="The Broad Institute Genomics Platform"/>
            <consortium name="The Broad Institute Genome Sequencing Center for Infectious Disease"/>
            <person name="Wu L."/>
            <person name="Ma J."/>
        </authorList>
    </citation>
    <scope>NUCLEOTIDE SEQUENCE [LARGE SCALE GENOMIC DNA]</scope>
    <source>
        <strain evidence="3">TBRC 7912</strain>
    </source>
</reference>
<accession>A0ABV8EY80</accession>
<proteinExistence type="predicted"/>
<evidence type="ECO:0000313" key="3">
    <source>
        <dbReference type="Proteomes" id="UP001595698"/>
    </source>
</evidence>
<name>A0ABV8EY80_9ACTN</name>
<comment type="caution">
    <text evidence="2">The sequence shown here is derived from an EMBL/GenBank/DDBJ whole genome shotgun (WGS) entry which is preliminary data.</text>
</comment>
<dbReference type="Proteomes" id="UP001595698">
    <property type="component" value="Unassembled WGS sequence"/>
</dbReference>
<gene>
    <name evidence="2" type="ORF">ACFOYY_07715</name>
</gene>